<dbReference type="Gene3D" id="1.25.40.390">
    <property type="match status" value="1"/>
</dbReference>
<gene>
    <name evidence="2" type="ORF">JI750_17460</name>
</gene>
<accession>A0ABS1KHD3</accession>
<proteinExistence type="predicted"/>
<keyword evidence="1" id="KW-0732">Signal</keyword>
<keyword evidence="2" id="KW-0449">Lipoprotein</keyword>
<evidence type="ECO:0000313" key="2">
    <source>
        <dbReference type="EMBL" id="MBL0738688.1"/>
    </source>
</evidence>
<keyword evidence="3" id="KW-1185">Reference proteome</keyword>
<name>A0ABS1KHD3_9FLAO</name>
<dbReference type="RefSeq" id="WP_202005054.1">
    <property type="nucleotide sequence ID" value="NZ_JAERSF010000003.1"/>
</dbReference>
<dbReference type="EMBL" id="JAERSF010000003">
    <property type="protein sequence ID" value="MBL0738688.1"/>
    <property type="molecule type" value="Genomic_DNA"/>
</dbReference>
<feature type="chain" id="PRO_5045676810" evidence="1">
    <location>
        <begin position="25"/>
        <end position="532"/>
    </location>
</feature>
<dbReference type="SUPFAM" id="SSF48452">
    <property type="entry name" value="TPR-like"/>
    <property type="match status" value="1"/>
</dbReference>
<sequence>MKYSFKIKTLGVALMAVSILSSCTGDFDEINKDPNSLTEDQLDATLAGPAFASALYAGIHNGSYSSPGVDDQGTWGIATGILSSTFIHYLNCGYGTERNAFVNGYEGRGWTRFYTVAAPALSNAFKASEGNAEATAILKIWKVFMYNQMVDAYGPIPYTEAGNGKDKVPYDSVEFIYADFFKLLDEANATLTSTSATSVASLAPNDRVYSGSVDKWRIFGNSMRLRLALRISDKEPANAKTQAEAAVAAGVMQTNDQSAFFKASNITPNNLNMIVNSWGYVMTASMESILVGYQDPRLEKWFAPLDATAATKVYRGNPVGGLEDQFGTTKFSAFNNDVLGNGAANTLSETKNIEIFMASENYLSRAEGALNGWNMGGDAKTLYETGIRLSLAQWGITDAAAVSAYINGSTLPTLPNILTLYPTLDLQDIPVKLPVAWSASTADQRTQIAVQKYLAIFPESWEAWADLRRSDAKVIYPVLNTDNPDAGVGKSLMKRIIYTTNEYSSNKEAVDGGVAKLGGPDSGGTRLWWDTK</sequence>
<organism evidence="2 3">
    <name type="scientific">Flavobacterium tagetis</name>
    <dbReference type="NCBI Taxonomy" id="2801336"/>
    <lineage>
        <taxon>Bacteria</taxon>
        <taxon>Pseudomonadati</taxon>
        <taxon>Bacteroidota</taxon>
        <taxon>Flavobacteriia</taxon>
        <taxon>Flavobacteriales</taxon>
        <taxon>Flavobacteriaceae</taxon>
        <taxon>Flavobacterium</taxon>
    </lineage>
</organism>
<dbReference type="PROSITE" id="PS51257">
    <property type="entry name" value="PROKAR_LIPOPROTEIN"/>
    <property type="match status" value="1"/>
</dbReference>
<dbReference type="Pfam" id="PF12741">
    <property type="entry name" value="SusD-like"/>
    <property type="match status" value="1"/>
</dbReference>
<evidence type="ECO:0000313" key="3">
    <source>
        <dbReference type="Proteomes" id="UP000603728"/>
    </source>
</evidence>
<feature type="signal peptide" evidence="1">
    <location>
        <begin position="1"/>
        <end position="24"/>
    </location>
</feature>
<dbReference type="Proteomes" id="UP000603728">
    <property type="component" value="Unassembled WGS sequence"/>
</dbReference>
<reference evidence="2 3" key="1">
    <citation type="submission" date="2021-01" db="EMBL/GenBank/DDBJ databases">
        <title>Genome seq and assembly of Flavobacterium sp. GN10.</title>
        <authorList>
            <person name="Chhetri G."/>
        </authorList>
    </citation>
    <scope>NUCLEOTIDE SEQUENCE [LARGE SCALE GENOMIC DNA]</scope>
    <source>
        <strain evidence="2 3">GN10</strain>
    </source>
</reference>
<comment type="caution">
    <text evidence="2">The sequence shown here is derived from an EMBL/GenBank/DDBJ whole genome shotgun (WGS) entry which is preliminary data.</text>
</comment>
<protein>
    <submittedName>
        <fullName evidence="2">SusD/RagB family nutrient-binding outer membrane lipoprotein</fullName>
    </submittedName>
</protein>
<dbReference type="InterPro" id="IPR024302">
    <property type="entry name" value="SusD-like"/>
</dbReference>
<dbReference type="InterPro" id="IPR011990">
    <property type="entry name" value="TPR-like_helical_dom_sf"/>
</dbReference>
<evidence type="ECO:0000256" key="1">
    <source>
        <dbReference type="SAM" id="SignalP"/>
    </source>
</evidence>